<dbReference type="EMBL" id="PJQM01003431">
    <property type="protein sequence ID" value="RCH88936.1"/>
    <property type="molecule type" value="Genomic_DNA"/>
</dbReference>
<dbReference type="OrthoDB" id="2276935at2759"/>
<accession>A0A367JGB7</accession>
<sequence>MNDWSTENTLDTRKQLIQRATTRLRRRLLEEKLQNVMNQLINFQAHLEIVRADTSATMSIIANMPEDVTEGSVDRLNRQLDTLEKRLESHTFELSQFNCSQSESSDLMSTSSFSSLSDSTRATSVDESLISDQQKKDKRRSRVKSHKKRYQESVLSSHSEYQPKNDWDCRVLCTDTYDEEEDTTFYDLSGKRSSHGSFCGSVYSKDESPVEFTWRRHYQRPKKGHNNDLLSETTSLTEEESNSNDDEHDKDEYSKTIDIWTLQSHYMQTHLYPHETILEEAMRFMDDVEQDADDGGFSEDLLLLLQNPDLCCRPFSEIESTMHELRQQRQGGSLIQPLHNMMYKATTSALQWTRFLSVLSASVVISIMKGPDDLLHNPPISR</sequence>
<evidence type="ECO:0000256" key="1">
    <source>
        <dbReference type="SAM" id="Coils"/>
    </source>
</evidence>
<evidence type="ECO:0000256" key="2">
    <source>
        <dbReference type="SAM" id="MobiDB-lite"/>
    </source>
</evidence>
<evidence type="ECO:0000313" key="3">
    <source>
        <dbReference type="EMBL" id="RCH88936.1"/>
    </source>
</evidence>
<feature type="compositionally biased region" description="Basic residues" evidence="2">
    <location>
        <begin position="136"/>
        <end position="149"/>
    </location>
</feature>
<organism evidence="3 4">
    <name type="scientific">Rhizopus stolonifer</name>
    <name type="common">Rhizopus nigricans</name>
    <dbReference type="NCBI Taxonomy" id="4846"/>
    <lineage>
        <taxon>Eukaryota</taxon>
        <taxon>Fungi</taxon>
        <taxon>Fungi incertae sedis</taxon>
        <taxon>Mucoromycota</taxon>
        <taxon>Mucoromycotina</taxon>
        <taxon>Mucoromycetes</taxon>
        <taxon>Mucorales</taxon>
        <taxon>Mucorineae</taxon>
        <taxon>Rhizopodaceae</taxon>
        <taxon>Rhizopus</taxon>
    </lineage>
</organism>
<proteinExistence type="predicted"/>
<feature type="coiled-coil region" evidence="1">
    <location>
        <begin position="26"/>
        <end position="93"/>
    </location>
</feature>
<dbReference type="AlphaFoldDB" id="A0A367JGB7"/>
<name>A0A367JGB7_RHIST</name>
<feature type="compositionally biased region" description="Low complexity" evidence="2">
    <location>
        <begin position="227"/>
        <end position="236"/>
    </location>
</feature>
<protein>
    <submittedName>
        <fullName evidence="3">Uncharacterized protein</fullName>
    </submittedName>
</protein>
<keyword evidence="1" id="KW-0175">Coiled coil</keyword>
<gene>
    <name evidence="3" type="ORF">CU098_007876</name>
</gene>
<keyword evidence="4" id="KW-1185">Reference proteome</keyword>
<evidence type="ECO:0000313" key="4">
    <source>
        <dbReference type="Proteomes" id="UP000253551"/>
    </source>
</evidence>
<feature type="region of interest" description="Disordered" evidence="2">
    <location>
        <begin position="223"/>
        <end position="250"/>
    </location>
</feature>
<comment type="caution">
    <text evidence="3">The sequence shown here is derived from an EMBL/GenBank/DDBJ whole genome shotgun (WGS) entry which is preliminary data.</text>
</comment>
<feature type="region of interest" description="Disordered" evidence="2">
    <location>
        <begin position="124"/>
        <end position="157"/>
    </location>
</feature>
<reference evidence="3 4" key="1">
    <citation type="journal article" date="2018" name="G3 (Bethesda)">
        <title>Phylogenetic and Phylogenomic Definition of Rhizopus Species.</title>
        <authorList>
            <person name="Gryganskyi A.P."/>
            <person name="Golan J."/>
            <person name="Dolatabadi S."/>
            <person name="Mondo S."/>
            <person name="Robb S."/>
            <person name="Idnurm A."/>
            <person name="Muszewska A."/>
            <person name="Steczkiewicz K."/>
            <person name="Masonjones S."/>
            <person name="Liao H.L."/>
            <person name="Gajdeczka M.T."/>
            <person name="Anike F."/>
            <person name="Vuek A."/>
            <person name="Anishchenko I.M."/>
            <person name="Voigt K."/>
            <person name="de Hoog G.S."/>
            <person name="Smith M.E."/>
            <person name="Heitman J."/>
            <person name="Vilgalys R."/>
            <person name="Stajich J.E."/>
        </authorList>
    </citation>
    <scope>NUCLEOTIDE SEQUENCE [LARGE SCALE GENOMIC DNA]</scope>
    <source>
        <strain evidence="3 4">LSU 92-RS-03</strain>
    </source>
</reference>
<dbReference type="Proteomes" id="UP000253551">
    <property type="component" value="Unassembled WGS sequence"/>
</dbReference>